<dbReference type="GO" id="GO:0008171">
    <property type="term" value="F:O-methyltransferase activity"/>
    <property type="evidence" value="ECO:0007669"/>
    <property type="project" value="InterPro"/>
</dbReference>
<dbReference type="EMBL" id="UPHQ01000221">
    <property type="protein sequence ID" value="VBA42634.1"/>
    <property type="molecule type" value="Genomic_DNA"/>
</dbReference>
<dbReference type="Proteomes" id="UP000267289">
    <property type="component" value="Unassembled WGS sequence"/>
</dbReference>
<proteinExistence type="predicted"/>
<dbReference type="InterPro" id="IPR016461">
    <property type="entry name" value="COMT-like"/>
</dbReference>
<dbReference type="PANTHER" id="PTHR43712:SF2">
    <property type="entry name" value="O-METHYLTRANSFERASE CICE"/>
    <property type="match status" value="1"/>
</dbReference>
<dbReference type="RefSeq" id="WP_279637728.1">
    <property type="nucleotide sequence ID" value="NZ_UPHQ01000221.1"/>
</dbReference>
<dbReference type="AlphaFoldDB" id="A0A498QCX1"/>
<accession>A0A498QCX1</accession>
<evidence type="ECO:0000259" key="4">
    <source>
        <dbReference type="Pfam" id="PF00891"/>
    </source>
</evidence>
<dbReference type="GO" id="GO:0032259">
    <property type="term" value="P:methylation"/>
    <property type="evidence" value="ECO:0007669"/>
    <property type="project" value="UniProtKB-KW"/>
</dbReference>
<dbReference type="PANTHER" id="PTHR43712">
    <property type="entry name" value="PUTATIVE (AFU_ORTHOLOGUE AFUA_4G14580)-RELATED"/>
    <property type="match status" value="1"/>
</dbReference>
<keyword evidence="2 5" id="KW-0808">Transferase</keyword>
<feature type="domain" description="O-methyltransferase C-terminal" evidence="4">
    <location>
        <begin position="12"/>
        <end position="72"/>
    </location>
</feature>
<dbReference type="EC" id="2.1.1.-" evidence="5"/>
<dbReference type="InterPro" id="IPR001077">
    <property type="entry name" value="COMT_C"/>
</dbReference>
<dbReference type="Gene3D" id="3.40.50.150">
    <property type="entry name" value="Vaccinia Virus protein VP39"/>
    <property type="match status" value="1"/>
</dbReference>
<name>A0A498QCX1_9MYCO</name>
<protein>
    <submittedName>
        <fullName evidence="5">Multifunctional cyclase-dehydratase-3-O-methyl transferase TcmN</fullName>
        <ecNumber evidence="5">2.1.1.-</ecNumber>
    </submittedName>
</protein>
<evidence type="ECO:0000313" key="5">
    <source>
        <dbReference type="EMBL" id="VBA42634.1"/>
    </source>
</evidence>
<dbReference type="Pfam" id="PF00891">
    <property type="entry name" value="Methyltransf_2"/>
    <property type="match status" value="1"/>
</dbReference>
<gene>
    <name evidence="5" type="primary">tcmN</name>
    <name evidence="5" type="ORF">LAUMK13_04127</name>
</gene>
<evidence type="ECO:0000313" key="6">
    <source>
        <dbReference type="Proteomes" id="UP000267289"/>
    </source>
</evidence>
<keyword evidence="1 5" id="KW-0489">Methyltransferase</keyword>
<sequence length="103" mass="11562">MWLPEPDLLSEHRVADRVRIEAGSFFDEIPTGGDAYVLKDIIHDWPYDDAVRVLRNVRSAAGPGTKVLLIEQGKWIDLEMLLLADARERPTSTADSWGARAFA</sequence>
<keyword evidence="3" id="KW-0949">S-adenosyl-L-methionine</keyword>
<dbReference type="InterPro" id="IPR029063">
    <property type="entry name" value="SAM-dependent_MTases_sf"/>
</dbReference>
<dbReference type="PROSITE" id="PS51683">
    <property type="entry name" value="SAM_OMT_II"/>
    <property type="match status" value="1"/>
</dbReference>
<evidence type="ECO:0000256" key="2">
    <source>
        <dbReference type="ARBA" id="ARBA00022679"/>
    </source>
</evidence>
<evidence type="ECO:0000256" key="1">
    <source>
        <dbReference type="ARBA" id="ARBA00022603"/>
    </source>
</evidence>
<evidence type="ECO:0000256" key="3">
    <source>
        <dbReference type="ARBA" id="ARBA00022691"/>
    </source>
</evidence>
<reference evidence="5 6" key="1">
    <citation type="submission" date="2018-09" db="EMBL/GenBank/DDBJ databases">
        <authorList>
            <person name="Tagini F."/>
        </authorList>
    </citation>
    <scope>NUCLEOTIDE SEQUENCE [LARGE SCALE GENOMIC DNA]</scope>
    <source>
        <strain evidence="5 6">MK13</strain>
    </source>
</reference>
<organism evidence="5 6">
    <name type="scientific">Mycobacterium innocens</name>
    <dbReference type="NCBI Taxonomy" id="2341083"/>
    <lineage>
        <taxon>Bacteria</taxon>
        <taxon>Bacillati</taxon>
        <taxon>Actinomycetota</taxon>
        <taxon>Actinomycetes</taxon>
        <taxon>Mycobacteriales</taxon>
        <taxon>Mycobacteriaceae</taxon>
        <taxon>Mycobacterium</taxon>
    </lineage>
</organism>
<keyword evidence="6" id="KW-1185">Reference proteome</keyword>
<dbReference type="SUPFAM" id="SSF53335">
    <property type="entry name" value="S-adenosyl-L-methionine-dependent methyltransferases"/>
    <property type="match status" value="1"/>
</dbReference>